<keyword evidence="3" id="KW-0238">DNA-binding</keyword>
<reference evidence="8 9" key="1">
    <citation type="submission" date="2018-05" db="EMBL/GenBank/DDBJ databases">
        <title>Genomic Encyclopedia of Type Strains, Phase IV (KMG-IV): sequencing the most valuable type-strain genomes for metagenomic binning, comparative biology and taxonomic classification.</title>
        <authorList>
            <person name="Goeker M."/>
        </authorList>
    </citation>
    <scope>NUCLEOTIDE SEQUENCE [LARGE SCALE GENOMIC DNA]</scope>
    <source>
        <strain evidence="8 9">DSM 44717</strain>
    </source>
</reference>
<evidence type="ECO:0000256" key="2">
    <source>
        <dbReference type="ARBA" id="ARBA00022578"/>
    </source>
</evidence>
<comment type="similarity">
    <text evidence="1">In the C-terminal section; belongs to the transposase 35 family.</text>
</comment>
<organism evidence="8 9">
    <name type="scientific">Nocardia neocaledoniensis</name>
    <dbReference type="NCBI Taxonomy" id="236511"/>
    <lineage>
        <taxon>Bacteria</taxon>
        <taxon>Bacillati</taxon>
        <taxon>Actinomycetota</taxon>
        <taxon>Actinomycetes</taxon>
        <taxon>Mycobacteriales</taxon>
        <taxon>Nocardiaceae</taxon>
        <taxon>Nocardia</taxon>
    </lineage>
</organism>
<keyword evidence="2" id="KW-0815">Transposition</keyword>
<proteinExistence type="inferred from homology"/>
<evidence type="ECO:0000259" key="7">
    <source>
        <dbReference type="Pfam" id="PF07282"/>
    </source>
</evidence>
<evidence type="ECO:0000256" key="5">
    <source>
        <dbReference type="SAM" id="MobiDB-lite"/>
    </source>
</evidence>
<evidence type="ECO:0000313" key="8">
    <source>
        <dbReference type="EMBL" id="PWV76088.1"/>
    </source>
</evidence>
<feature type="compositionally biased region" description="Basic residues" evidence="5">
    <location>
        <begin position="219"/>
        <end position="232"/>
    </location>
</feature>
<feature type="region of interest" description="Disordered" evidence="5">
    <location>
        <begin position="380"/>
        <end position="440"/>
    </location>
</feature>
<sequence>MEQRIAERSYGLGEGQLTPLQGWSLAALRKTWNQRKGGCAPWWPENSKEAYNTGLDELARALHAWTTSRAGTRAGARVGFPRHKRKARTGLSVRFTTGTIRIEPDRHHITLPRLGTLHTLESTRKLARRIEAGTARVLSATARFDGRRWWCAFAVIVAGKQRPAHVRRASPRCSTVGVDVGVKDLIVAATGDGVEVARVGALKPLTAASTRLSVLQRRAARRQGRWKPHTRQRQTPSKRWLRTQAQIGKTHARVANLRAEHLHAITTRLAREHAVIVVEDLNVAGLTRAGGARKRGLNRAIADTALARIRRLLAYKTRWYGSELVVADRWFPSSKTCSGCGGRKPNLPLAARTYSCDMCGMQVDRDLNAAINLARLGATAHQGRGSGTGTGSGPAADHRVGQGRGASRKTRLTDTVGKAGGVEASTPHHQPVGQTGTASP</sequence>
<dbReference type="InterPro" id="IPR001959">
    <property type="entry name" value="Transposase"/>
</dbReference>
<keyword evidence="9" id="KW-1185">Reference proteome</keyword>
<dbReference type="AlphaFoldDB" id="A0A317NQX0"/>
<feature type="domain" description="Cas12f1-like TNB" evidence="7">
    <location>
        <begin position="308"/>
        <end position="373"/>
    </location>
</feature>
<evidence type="ECO:0000313" key="9">
    <source>
        <dbReference type="Proteomes" id="UP000246410"/>
    </source>
</evidence>
<dbReference type="NCBIfam" id="NF040570">
    <property type="entry name" value="guided_TnpB"/>
    <property type="match status" value="1"/>
</dbReference>
<protein>
    <submittedName>
        <fullName evidence="8">Putative transposase</fullName>
    </submittedName>
</protein>
<evidence type="ECO:0000256" key="3">
    <source>
        <dbReference type="ARBA" id="ARBA00023125"/>
    </source>
</evidence>
<name>A0A317NQX0_9NOCA</name>
<evidence type="ECO:0000259" key="6">
    <source>
        <dbReference type="Pfam" id="PF01385"/>
    </source>
</evidence>
<accession>A0A317NQX0</accession>
<dbReference type="Proteomes" id="UP000246410">
    <property type="component" value="Unassembled WGS sequence"/>
</dbReference>
<dbReference type="NCBIfam" id="TIGR01766">
    <property type="entry name" value="IS200/IS605 family accessory protein TnpB-like domain"/>
    <property type="match status" value="1"/>
</dbReference>
<dbReference type="Pfam" id="PF07282">
    <property type="entry name" value="Cas12f1-like_TNB"/>
    <property type="match status" value="1"/>
</dbReference>
<keyword evidence="4" id="KW-0233">DNA recombination</keyword>
<evidence type="ECO:0000256" key="1">
    <source>
        <dbReference type="ARBA" id="ARBA00008761"/>
    </source>
</evidence>
<dbReference type="InterPro" id="IPR053470">
    <property type="entry name" value="RNA-guided_DNA_endonuclease"/>
</dbReference>
<comment type="caution">
    <text evidence="8">The sequence shown here is derived from an EMBL/GenBank/DDBJ whole genome shotgun (WGS) entry which is preliminary data.</text>
</comment>
<dbReference type="EMBL" id="QGTL01000004">
    <property type="protein sequence ID" value="PWV76088.1"/>
    <property type="molecule type" value="Genomic_DNA"/>
</dbReference>
<dbReference type="Pfam" id="PF01385">
    <property type="entry name" value="OrfB_IS605"/>
    <property type="match status" value="1"/>
</dbReference>
<evidence type="ECO:0000256" key="4">
    <source>
        <dbReference type="ARBA" id="ARBA00023172"/>
    </source>
</evidence>
<feature type="domain" description="Probable transposase IS891/IS1136/IS1341" evidence="6">
    <location>
        <begin position="170"/>
        <end position="288"/>
    </location>
</feature>
<feature type="region of interest" description="Disordered" evidence="5">
    <location>
        <begin position="219"/>
        <end position="239"/>
    </location>
</feature>
<gene>
    <name evidence="8" type="ORF">DFR69_104190</name>
</gene>
<dbReference type="GO" id="GO:0032196">
    <property type="term" value="P:transposition"/>
    <property type="evidence" value="ECO:0007669"/>
    <property type="project" value="UniProtKB-KW"/>
</dbReference>
<dbReference type="NCBIfam" id="NF038280">
    <property type="entry name" value="IS607_TnpB"/>
    <property type="match status" value="1"/>
</dbReference>
<dbReference type="GO" id="GO:0003677">
    <property type="term" value="F:DNA binding"/>
    <property type="evidence" value="ECO:0007669"/>
    <property type="project" value="UniProtKB-KW"/>
</dbReference>
<dbReference type="InterPro" id="IPR010095">
    <property type="entry name" value="Cas12f1-like_TNB"/>
</dbReference>
<dbReference type="GO" id="GO:0006310">
    <property type="term" value="P:DNA recombination"/>
    <property type="evidence" value="ECO:0007669"/>
    <property type="project" value="UniProtKB-KW"/>
</dbReference>